<dbReference type="AlphaFoldDB" id="A0AAU8A6U5"/>
<dbReference type="RefSeq" id="WP_079546290.1">
    <property type="nucleotide sequence ID" value="NZ_CP117826.1"/>
</dbReference>
<gene>
    <name evidence="1" type="ORF">PUP29_08390</name>
</gene>
<organism evidence="1">
    <name type="scientific">Christensenella massiliensis</name>
    <dbReference type="NCBI Taxonomy" id="1805714"/>
    <lineage>
        <taxon>Bacteria</taxon>
        <taxon>Bacillati</taxon>
        <taxon>Bacillota</taxon>
        <taxon>Clostridia</taxon>
        <taxon>Christensenellales</taxon>
        <taxon>Christensenellaceae</taxon>
        <taxon>Christensenella</taxon>
    </lineage>
</organism>
<evidence type="ECO:0000313" key="1">
    <source>
        <dbReference type="EMBL" id="XCC61546.1"/>
    </source>
</evidence>
<proteinExistence type="predicted"/>
<dbReference type="EMBL" id="CP117826">
    <property type="protein sequence ID" value="XCC61546.1"/>
    <property type="molecule type" value="Genomic_DNA"/>
</dbReference>
<name>A0AAU8A6U5_9FIRM</name>
<reference evidence="1" key="1">
    <citation type="submission" date="2023-02" db="EMBL/GenBank/DDBJ databases">
        <title>Gut commensal Christensenella minuta modulates host metabolism via a new class of secondary bile acids.</title>
        <authorList>
            <person name="Liu C."/>
        </authorList>
    </citation>
    <scope>NUCLEOTIDE SEQUENCE</scope>
    <source>
        <strain evidence="1">CA70</strain>
    </source>
</reference>
<sequence>MFFSENEAKMMAPLFTEIEKNPYEIYRLKLKDGAIVKARVNTCYETDNEREEGEEDYEEMFACLMQITDIIHNSIFAKYKKGEMIEITFQNYPVEIINSNGEKIG</sequence>
<accession>A0AAU8A6U5</accession>
<protein>
    <submittedName>
        <fullName evidence="1">Uncharacterized protein</fullName>
    </submittedName>
</protein>